<comment type="caution">
    <text evidence="6">The sequence shown here is derived from an EMBL/GenBank/DDBJ whole genome shotgun (WGS) entry which is preliminary data.</text>
</comment>
<name>A0AA42CKS3_9HYPH</name>
<keyword evidence="7" id="KW-1185">Reference proteome</keyword>
<sequence>MTLAVLILVLVTLQRCGELVLARHNTERLIAQGAFEIAPGHYPAIIAVHSLWLATLWVLGFTAGVNLAWLFLFCVLQALRIWVIATLGHRWTTRIIVLPGSPLVRTGPYRWLSHPNYVVVAAEIAVLPLVFGLPWVSLIFSLLNAAVLFVRIRAENGGLARTTHAQSG</sequence>
<evidence type="ECO:0000313" key="7">
    <source>
        <dbReference type="Proteomes" id="UP001165667"/>
    </source>
</evidence>
<dbReference type="Proteomes" id="UP001165667">
    <property type="component" value="Unassembled WGS sequence"/>
</dbReference>
<evidence type="ECO:0000313" key="6">
    <source>
        <dbReference type="EMBL" id="MCW6506590.1"/>
    </source>
</evidence>
<evidence type="ECO:0000256" key="3">
    <source>
        <dbReference type="ARBA" id="ARBA00022989"/>
    </source>
</evidence>
<proteinExistence type="predicted"/>
<dbReference type="Gene3D" id="1.20.120.1630">
    <property type="match status" value="1"/>
</dbReference>
<reference evidence="6" key="1">
    <citation type="submission" date="2022-05" db="EMBL/GenBank/DDBJ databases">
        <authorList>
            <person name="Pankratov T."/>
        </authorList>
    </citation>
    <scope>NUCLEOTIDE SEQUENCE</scope>
    <source>
        <strain evidence="6">BP6-180914</strain>
    </source>
</reference>
<dbReference type="GO" id="GO:0004671">
    <property type="term" value="F:protein C-terminal S-isoprenylcysteine carboxyl O-methyltransferase activity"/>
    <property type="evidence" value="ECO:0007669"/>
    <property type="project" value="InterPro"/>
</dbReference>
<protein>
    <recommendedName>
        <fullName evidence="8">Isoprenylcysteine carboxyl methyltransferase</fullName>
    </recommendedName>
</protein>
<dbReference type="Pfam" id="PF04140">
    <property type="entry name" value="ICMT"/>
    <property type="match status" value="1"/>
</dbReference>
<feature type="transmembrane region" description="Helical" evidence="5">
    <location>
        <begin position="117"/>
        <end position="143"/>
    </location>
</feature>
<comment type="subcellular location">
    <subcellularLocation>
        <location evidence="1">Membrane</location>
        <topology evidence="1">Multi-pass membrane protein</topology>
    </subcellularLocation>
</comment>
<evidence type="ECO:0000256" key="4">
    <source>
        <dbReference type="ARBA" id="ARBA00023136"/>
    </source>
</evidence>
<accession>A0AA42CKS3</accession>
<dbReference type="EMBL" id="JAMOIM010000001">
    <property type="protein sequence ID" value="MCW6506590.1"/>
    <property type="molecule type" value="Genomic_DNA"/>
</dbReference>
<dbReference type="AlphaFoldDB" id="A0AA42CKS3"/>
<evidence type="ECO:0000256" key="5">
    <source>
        <dbReference type="SAM" id="Phobius"/>
    </source>
</evidence>
<dbReference type="InterPro" id="IPR007269">
    <property type="entry name" value="ICMT_MeTrfase"/>
</dbReference>
<keyword evidence="3 5" id="KW-1133">Transmembrane helix</keyword>
<organism evidence="6 7">
    <name type="scientific">Lichenifustis flavocetrariae</name>
    <dbReference type="NCBI Taxonomy" id="2949735"/>
    <lineage>
        <taxon>Bacteria</taxon>
        <taxon>Pseudomonadati</taxon>
        <taxon>Pseudomonadota</taxon>
        <taxon>Alphaproteobacteria</taxon>
        <taxon>Hyphomicrobiales</taxon>
        <taxon>Lichenihabitantaceae</taxon>
        <taxon>Lichenifustis</taxon>
    </lineage>
</organism>
<keyword evidence="2 5" id="KW-0812">Transmembrane</keyword>
<evidence type="ECO:0008006" key="8">
    <source>
        <dbReference type="Google" id="ProtNLM"/>
    </source>
</evidence>
<evidence type="ECO:0000256" key="2">
    <source>
        <dbReference type="ARBA" id="ARBA00022692"/>
    </source>
</evidence>
<dbReference type="GO" id="GO:0016020">
    <property type="term" value="C:membrane"/>
    <property type="evidence" value="ECO:0007669"/>
    <property type="project" value="UniProtKB-SubCell"/>
</dbReference>
<keyword evidence="4 5" id="KW-0472">Membrane</keyword>
<evidence type="ECO:0000256" key="1">
    <source>
        <dbReference type="ARBA" id="ARBA00004141"/>
    </source>
</evidence>
<gene>
    <name evidence="6" type="ORF">M8523_00970</name>
</gene>
<dbReference type="RefSeq" id="WP_282582948.1">
    <property type="nucleotide sequence ID" value="NZ_JAMOIM010000001.1"/>
</dbReference>